<reference evidence="3" key="1">
    <citation type="submission" date="2019-06" db="EMBL/GenBank/DDBJ databases">
        <title>Complete genome sequence of Methylogaea oryzae strain JCM16910.</title>
        <authorList>
            <person name="Asakawa S."/>
        </authorList>
    </citation>
    <scope>NUCLEOTIDE SEQUENCE</scope>
    <source>
        <strain evidence="3">E10</strain>
    </source>
</reference>
<dbReference type="KEGG" id="moz:MoryE10_06720"/>
<dbReference type="InterPro" id="IPR002737">
    <property type="entry name" value="MEMO1_fam"/>
</dbReference>
<dbReference type="Proteomes" id="UP000824988">
    <property type="component" value="Chromosome"/>
</dbReference>
<dbReference type="PANTHER" id="PTHR11060:SF0">
    <property type="entry name" value="PROTEIN MEMO1"/>
    <property type="match status" value="1"/>
</dbReference>
<organism evidence="3 4">
    <name type="scientific">Methylogaea oryzae</name>
    <dbReference type="NCBI Taxonomy" id="1295382"/>
    <lineage>
        <taxon>Bacteria</taxon>
        <taxon>Pseudomonadati</taxon>
        <taxon>Pseudomonadota</taxon>
        <taxon>Gammaproteobacteria</taxon>
        <taxon>Methylococcales</taxon>
        <taxon>Methylococcaceae</taxon>
        <taxon>Methylogaea</taxon>
    </lineage>
</organism>
<accession>A0A8D5AJH6</accession>
<dbReference type="AlphaFoldDB" id="A0A8D5AJH6"/>
<evidence type="ECO:0000256" key="1">
    <source>
        <dbReference type="ARBA" id="ARBA00006315"/>
    </source>
</evidence>
<dbReference type="NCBIfam" id="TIGR04336">
    <property type="entry name" value="AmmeMemoSam_B"/>
    <property type="match status" value="1"/>
</dbReference>
<dbReference type="EMBL" id="AP019782">
    <property type="protein sequence ID" value="BBL70066.1"/>
    <property type="molecule type" value="Genomic_DNA"/>
</dbReference>
<comment type="similarity">
    <text evidence="1 2">Belongs to the MEMO1 family.</text>
</comment>
<evidence type="ECO:0000313" key="4">
    <source>
        <dbReference type="Proteomes" id="UP000824988"/>
    </source>
</evidence>
<dbReference type="CDD" id="cd07361">
    <property type="entry name" value="MEMO_like"/>
    <property type="match status" value="1"/>
</dbReference>
<sequence>MTSTRHPAVAGSFYPADAAELHRMLQGFLAVAPTDPLGPPKAIIAPHAGYVYSGPVAASVYAQLRAAADRISRVVLLGPSHRVAFRGIAASSADYFATPLGSVPLDRAALDTLSDLPFVHILDQAHGQEHSLEVHLPFLQEVLKCFSLVPLVAGDAPPEQIAAVLERLWGGEETLIVVSSDLSHYHSYTEAQHMDSATSAAIAQLRYQDLDYQDACGRVPVSGLLYAAQRRGLRCKVLDLRNSGDTAGPRDQVVGYGAYAFH</sequence>
<dbReference type="PANTHER" id="PTHR11060">
    <property type="entry name" value="PROTEIN MEMO1"/>
    <property type="match status" value="1"/>
</dbReference>
<dbReference type="RefSeq" id="WP_054772876.1">
    <property type="nucleotide sequence ID" value="NZ_AP019782.1"/>
</dbReference>
<evidence type="ECO:0000313" key="3">
    <source>
        <dbReference type="EMBL" id="BBL70066.1"/>
    </source>
</evidence>
<proteinExistence type="inferred from homology"/>
<dbReference type="HAMAP" id="MF_00055">
    <property type="entry name" value="MEMO1"/>
    <property type="match status" value="1"/>
</dbReference>
<dbReference type="Gene3D" id="3.40.830.10">
    <property type="entry name" value="LigB-like"/>
    <property type="match status" value="1"/>
</dbReference>
<name>A0A8D5AJH6_9GAMM</name>
<gene>
    <name evidence="3" type="ORF">MoryE10_06720</name>
</gene>
<keyword evidence="4" id="KW-1185">Reference proteome</keyword>
<protein>
    <recommendedName>
        <fullName evidence="2">MEMO1 family protein MoryE10_06720</fullName>
    </recommendedName>
</protein>
<dbReference type="Pfam" id="PF01875">
    <property type="entry name" value="Memo"/>
    <property type="match status" value="1"/>
</dbReference>
<evidence type="ECO:0000256" key="2">
    <source>
        <dbReference type="HAMAP-Rule" id="MF_00055"/>
    </source>
</evidence>